<keyword evidence="4" id="KW-0812">Transmembrane</keyword>
<dbReference type="InterPro" id="IPR003660">
    <property type="entry name" value="HAMP_dom"/>
</dbReference>
<evidence type="ECO:0000259" key="6">
    <source>
        <dbReference type="PROSITE" id="PS50885"/>
    </source>
</evidence>
<dbReference type="EMBL" id="AP024355">
    <property type="protein sequence ID" value="BCR03126.1"/>
    <property type="molecule type" value="Genomic_DNA"/>
</dbReference>
<dbReference type="SUPFAM" id="SSF58104">
    <property type="entry name" value="Methyl-accepting chemotaxis protein (MCP) signaling domain"/>
    <property type="match status" value="1"/>
</dbReference>
<protein>
    <recommendedName>
        <fullName evidence="9">Methyl-accepting chemotaxis protein</fullName>
    </recommendedName>
</protein>
<feature type="domain" description="Methyl-accepting transducer" evidence="5">
    <location>
        <begin position="311"/>
        <end position="547"/>
    </location>
</feature>
<dbReference type="PANTHER" id="PTHR32089:SF112">
    <property type="entry name" value="LYSOZYME-LIKE PROTEIN-RELATED"/>
    <property type="match status" value="1"/>
</dbReference>
<evidence type="ECO:0000313" key="7">
    <source>
        <dbReference type="EMBL" id="BCR03126.1"/>
    </source>
</evidence>
<evidence type="ECO:0000256" key="4">
    <source>
        <dbReference type="SAM" id="Phobius"/>
    </source>
</evidence>
<evidence type="ECO:0000256" key="3">
    <source>
        <dbReference type="PROSITE-ProRule" id="PRU00284"/>
    </source>
</evidence>
<keyword evidence="4" id="KW-1133">Transmembrane helix</keyword>
<reference evidence="7 8" key="1">
    <citation type="journal article" date="2016" name="C (Basel)">
        <title>Selective Growth of and Electricity Production by Marine Exoelectrogenic Bacteria in Self-Aggregated Hydrogel of Microbially Reduced Graphene Oxide.</title>
        <authorList>
            <person name="Yoshida N."/>
            <person name="Goto Y."/>
            <person name="Miyata Y."/>
        </authorList>
    </citation>
    <scope>NUCLEOTIDE SEQUENCE [LARGE SCALE GENOMIC DNA]</scope>
    <source>
        <strain evidence="7 8">NIT-T3</strain>
    </source>
</reference>
<dbReference type="Gene3D" id="1.10.287.950">
    <property type="entry name" value="Methyl-accepting chemotaxis protein"/>
    <property type="match status" value="1"/>
</dbReference>
<dbReference type="SMART" id="SM00283">
    <property type="entry name" value="MA"/>
    <property type="match status" value="1"/>
</dbReference>
<dbReference type="InterPro" id="IPR004089">
    <property type="entry name" value="MCPsignal_dom"/>
</dbReference>
<dbReference type="SMART" id="SM00304">
    <property type="entry name" value="HAMP"/>
    <property type="match status" value="1"/>
</dbReference>
<proteinExistence type="inferred from homology"/>
<accession>A0ABN6DSX9</accession>
<comment type="similarity">
    <text evidence="2">Belongs to the methyl-accepting chemotaxis (MCP) protein family.</text>
</comment>
<evidence type="ECO:0000256" key="1">
    <source>
        <dbReference type="ARBA" id="ARBA00023224"/>
    </source>
</evidence>
<gene>
    <name evidence="7" type="ORF">DESUT3_01950</name>
</gene>
<keyword evidence="1 3" id="KW-0807">Transducer</keyword>
<dbReference type="Pfam" id="PF12729">
    <property type="entry name" value="4HB_MCP_1"/>
    <property type="match status" value="1"/>
</dbReference>
<dbReference type="PANTHER" id="PTHR32089">
    <property type="entry name" value="METHYL-ACCEPTING CHEMOTAXIS PROTEIN MCPB"/>
    <property type="match status" value="1"/>
</dbReference>
<evidence type="ECO:0008006" key="9">
    <source>
        <dbReference type="Google" id="ProtNLM"/>
    </source>
</evidence>
<dbReference type="Gene3D" id="6.10.340.10">
    <property type="match status" value="1"/>
</dbReference>
<name>A0ABN6DSX9_9BACT</name>
<dbReference type="Proteomes" id="UP001319827">
    <property type="component" value="Chromosome"/>
</dbReference>
<keyword evidence="8" id="KW-1185">Reference proteome</keyword>
<dbReference type="PROSITE" id="PS50885">
    <property type="entry name" value="HAMP"/>
    <property type="match status" value="1"/>
</dbReference>
<organism evidence="7 8">
    <name type="scientific">Desulfuromonas versatilis</name>
    <dbReference type="NCBI Taxonomy" id="2802975"/>
    <lineage>
        <taxon>Bacteria</taxon>
        <taxon>Pseudomonadati</taxon>
        <taxon>Thermodesulfobacteriota</taxon>
        <taxon>Desulfuromonadia</taxon>
        <taxon>Desulfuromonadales</taxon>
        <taxon>Desulfuromonadaceae</taxon>
        <taxon>Desulfuromonas</taxon>
    </lineage>
</organism>
<feature type="transmembrane region" description="Helical" evidence="4">
    <location>
        <begin position="193"/>
        <end position="212"/>
    </location>
</feature>
<feature type="domain" description="HAMP" evidence="6">
    <location>
        <begin position="214"/>
        <end position="267"/>
    </location>
</feature>
<evidence type="ECO:0000259" key="5">
    <source>
        <dbReference type="PROSITE" id="PS50111"/>
    </source>
</evidence>
<reference evidence="7 8" key="2">
    <citation type="journal article" date="2021" name="Int. J. Syst. Evol. Microbiol.">
        <title>Isolation and Polyphasic Characterization of Desulfuromonas versatilis sp. Nov., an Electrogenic Bacteria Capable of Versatile Metabolism Isolated from a Graphene Oxide-Reducing Enrichment Culture.</title>
        <authorList>
            <person name="Xie L."/>
            <person name="Yoshida N."/>
            <person name="Ishii S."/>
            <person name="Meng L."/>
        </authorList>
    </citation>
    <scope>NUCLEOTIDE SEQUENCE [LARGE SCALE GENOMIC DNA]</scope>
    <source>
        <strain evidence="7 8">NIT-T3</strain>
    </source>
</reference>
<evidence type="ECO:0000313" key="8">
    <source>
        <dbReference type="Proteomes" id="UP001319827"/>
    </source>
</evidence>
<dbReference type="PROSITE" id="PS50111">
    <property type="entry name" value="CHEMOTAXIS_TRANSDUC_2"/>
    <property type="match status" value="1"/>
</dbReference>
<dbReference type="CDD" id="cd06225">
    <property type="entry name" value="HAMP"/>
    <property type="match status" value="2"/>
</dbReference>
<sequence length="583" mass="63551">MKWFVDLPTRFKLLLGFGLMVLFLLGLTLSAQRTIVQMDKAKHALVEGELRFAMNLAEMRAHLNHNWIRILQMLQTSDRAQLRQFWQDVEGNAEEFDGHWQQSLGFIQGHQELRERSDNIGAILAEYRQSRQQIRDLLSDGQTSEAQRIAWEFQEARYLKIEQMLSEMGVVANDMAKLALARSKQHVRGATRVFLAMGILAGLTGLVLVFSLTRIIARPLKSVVELAERVAAGELTEAANPTPRRDEVGDLEKAFARMLRSLRQMAETAERISSGDLTMTVSPQSDKDSLGHAFASMVQGLRKITGEIHEGINVLASSASEIMAAASQVSAGAAETSAAVTQTTTTVQEVKQTAQLSSQKAKLVSGESQASAQLLEEGKQWMDEAVEGIHQAQEKMAYVSEAILSLSEQSQAIGEIIATVNDLAEQSNLLAVNASIEAAKAGEQGKGFAVVAQEVKYLAEQSKQATNQVRSILKDIQKATGTAVLATEQGAKSVEAGVRQTRQAGEAMQKAVISSGRVTQAALQIAKSSDEQLVGMDQVALAMGNIKEASLQNVSSTKQTETVVKGLHELGQKMKGLVEQFRV</sequence>
<dbReference type="InterPro" id="IPR024478">
    <property type="entry name" value="HlyB_4HB_MCP"/>
</dbReference>
<dbReference type="RefSeq" id="WP_221250604.1">
    <property type="nucleotide sequence ID" value="NZ_AP024355.1"/>
</dbReference>
<keyword evidence="4" id="KW-0472">Membrane</keyword>
<evidence type="ECO:0000256" key="2">
    <source>
        <dbReference type="ARBA" id="ARBA00029447"/>
    </source>
</evidence>
<dbReference type="Pfam" id="PF00015">
    <property type="entry name" value="MCPsignal"/>
    <property type="match status" value="1"/>
</dbReference>
<dbReference type="Pfam" id="PF00672">
    <property type="entry name" value="HAMP"/>
    <property type="match status" value="1"/>
</dbReference>